<dbReference type="GO" id="GO:0016491">
    <property type="term" value="F:oxidoreductase activity"/>
    <property type="evidence" value="ECO:0007669"/>
    <property type="project" value="UniProtKB-KW"/>
</dbReference>
<dbReference type="EMBL" id="JACHIR010000001">
    <property type="protein sequence ID" value="MBB5896427.1"/>
    <property type="molecule type" value="Genomic_DNA"/>
</dbReference>
<dbReference type="PRINTS" id="PR00080">
    <property type="entry name" value="SDRFAMILY"/>
</dbReference>
<dbReference type="PIRSF" id="PIRSF000126">
    <property type="entry name" value="11-beta-HSD1"/>
    <property type="match status" value="1"/>
</dbReference>
<evidence type="ECO:0000256" key="3">
    <source>
        <dbReference type="RuleBase" id="RU000363"/>
    </source>
</evidence>
<evidence type="ECO:0000313" key="4">
    <source>
        <dbReference type="EMBL" id="MBB5896427.1"/>
    </source>
</evidence>
<comment type="caution">
    <text evidence="4">The sequence shown here is derived from an EMBL/GenBank/DDBJ whole genome shotgun (WGS) entry which is preliminary data.</text>
</comment>
<comment type="similarity">
    <text evidence="1 3">Belongs to the short-chain dehydrogenases/reductases (SDR) family.</text>
</comment>
<dbReference type="Gene3D" id="3.40.50.720">
    <property type="entry name" value="NAD(P)-binding Rossmann-like Domain"/>
    <property type="match status" value="1"/>
</dbReference>
<dbReference type="RefSeq" id="WP_184868083.1">
    <property type="nucleotide sequence ID" value="NZ_BAAAWY010000016.1"/>
</dbReference>
<evidence type="ECO:0008006" key="6">
    <source>
        <dbReference type="Google" id="ProtNLM"/>
    </source>
</evidence>
<dbReference type="AlphaFoldDB" id="A0A7W9KPT3"/>
<sequence length="263" mass="28349">MSKTALVTGASSGIGAEFARQLAARGDNVVLVARNVEALEALAQQLRDRHHVRVDVIAQDLATADGVQRVVQELRRRDLRIDLLVNNAGFGTAGRFENIPPDREHDEVMVNIVAMVDLTHAVLPDMVRRGAGGVINIGSTAGYSTLPFFTTYSASKAFVLQFSLGLWAELRGRGVNVLAVTPGPVKTPFFDKVGSSDAAIGPTITPEHVVRSALRGLERNRGYLTPGAGNFAMTHLMPRRPRRFMALASRTVTRSLADTVTPA</sequence>
<protein>
    <recommendedName>
        <fullName evidence="6">Short-subunit dehydrogenase</fullName>
    </recommendedName>
</protein>
<dbReference type="Proteomes" id="UP000585638">
    <property type="component" value="Unassembled WGS sequence"/>
</dbReference>
<dbReference type="PRINTS" id="PR00081">
    <property type="entry name" value="GDHRDH"/>
</dbReference>
<gene>
    <name evidence="4" type="ORF">BJ998_007623</name>
</gene>
<keyword evidence="2" id="KW-0560">Oxidoreductase</keyword>
<dbReference type="InterPro" id="IPR002347">
    <property type="entry name" value="SDR_fam"/>
</dbReference>
<dbReference type="Pfam" id="PF00106">
    <property type="entry name" value="adh_short"/>
    <property type="match status" value="1"/>
</dbReference>
<keyword evidence="5" id="KW-1185">Reference proteome</keyword>
<dbReference type="InterPro" id="IPR036291">
    <property type="entry name" value="NAD(P)-bd_dom_sf"/>
</dbReference>
<dbReference type="GO" id="GO:0016020">
    <property type="term" value="C:membrane"/>
    <property type="evidence" value="ECO:0007669"/>
    <property type="project" value="TreeGrafter"/>
</dbReference>
<evidence type="ECO:0000313" key="5">
    <source>
        <dbReference type="Proteomes" id="UP000585638"/>
    </source>
</evidence>
<dbReference type="PANTHER" id="PTHR44196">
    <property type="entry name" value="DEHYDROGENASE/REDUCTASE SDR FAMILY MEMBER 7B"/>
    <property type="match status" value="1"/>
</dbReference>
<dbReference type="PANTHER" id="PTHR44196:SF2">
    <property type="entry name" value="SHORT-CHAIN DEHYDROGENASE-RELATED"/>
    <property type="match status" value="1"/>
</dbReference>
<evidence type="ECO:0000256" key="2">
    <source>
        <dbReference type="ARBA" id="ARBA00023002"/>
    </source>
</evidence>
<organism evidence="4 5">
    <name type="scientific">Kutzneria kofuensis</name>
    <dbReference type="NCBI Taxonomy" id="103725"/>
    <lineage>
        <taxon>Bacteria</taxon>
        <taxon>Bacillati</taxon>
        <taxon>Actinomycetota</taxon>
        <taxon>Actinomycetes</taxon>
        <taxon>Pseudonocardiales</taxon>
        <taxon>Pseudonocardiaceae</taxon>
        <taxon>Kutzneria</taxon>
    </lineage>
</organism>
<dbReference type="SUPFAM" id="SSF51735">
    <property type="entry name" value="NAD(P)-binding Rossmann-fold domains"/>
    <property type="match status" value="1"/>
</dbReference>
<proteinExistence type="inferred from homology"/>
<reference evidence="4 5" key="1">
    <citation type="submission" date="2020-08" db="EMBL/GenBank/DDBJ databases">
        <title>Sequencing the genomes of 1000 actinobacteria strains.</title>
        <authorList>
            <person name="Klenk H.-P."/>
        </authorList>
    </citation>
    <scope>NUCLEOTIDE SEQUENCE [LARGE SCALE GENOMIC DNA]</scope>
    <source>
        <strain evidence="4 5">DSM 43851</strain>
    </source>
</reference>
<accession>A0A7W9KPT3</accession>
<name>A0A7W9KPT3_9PSEU</name>
<evidence type="ECO:0000256" key="1">
    <source>
        <dbReference type="ARBA" id="ARBA00006484"/>
    </source>
</evidence>